<keyword evidence="5" id="KW-0677">Repeat</keyword>
<dbReference type="Pfam" id="PF14520">
    <property type="entry name" value="HHH_5"/>
    <property type="match status" value="1"/>
</dbReference>
<comment type="subunit">
    <text evidence="12">Monomer.</text>
</comment>
<dbReference type="PROSITE" id="PS00396">
    <property type="entry name" value="TOPO_IA_1"/>
    <property type="match status" value="1"/>
</dbReference>
<evidence type="ECO:0000256" key="8">
    <source>
        <dbReference type="ARBA" id="ARBA00022842"/>
    </source>
</evidence>
<dbReference type="EMBL" id="CP101873">
    <property type="protein sequence ID" value="WMT08989.1"/>
    <property type="molecule type" value="Genomic_DNA"/>
</dbReference>
<evidence type="ECO:0000256" key="3">
    <source>
        <dbReference type="ARBA" id="ARBA00009446"/>
    </source>
</evidence>
<dbReference type="PANTHER" id="PTHR11390:SF26">
    <property type="entry name" value="DNA TOPOISOMERASE 1"/>
    <property type="match status" value="1"/>
</dbReference>
<evidence type="ECO:0000259" key="14">
    <source>
        <dbReference type="PROSITE" id="PS50880"/>
    </source>
</evidence>
<keyword evidence="11 12" id="KW-0413">Isomerase</keyword>
<dbReference type="RefSeq" id="WP_049964670.1">
    <property type="nucleotide sequence ID" value="NZ_CP101873.1"/>
</dbReference>
<evidence type="ECO:0000256" key="9">
    <source>
        <dbReference type="ARBA" id="ARBA00023029"/>
    </source>
</evidence>
<dbReference type="FunFam" id="1.10.290.10:FF:000003">
    <property type="entry name" value="DNA topoisomerase"/>
    <property type="match status" value="1"/>
</dbReference>
<dbReference type="InterPro" id="IPR023405">
    <property type="entry name" value="Topo_IA_core_domain"/>
</dbReference>
<dbReference type="Proteomes" id="UP001224926">
    <property type="component" value="Chromosome"/>
</dbReference>
<evidence type="ECO:0000256" key="4">
    <source>
        <dbReference type="ARBA" id="ARBA00022723"/>
    </source>
</evidence>
<dbReference type="InterPro" id="IPR000380">
    <property type="entry name" value="Topo_IA"/>
</dbReference>
<dbReference type="InterPro" id="IPR003602">
    <property type="entry name" value="Topo_IA_DNA-bd_dom"/>
</dbReference>
<evidence type="ECO:0000256" key="10">
    <source>
        <dbReference type="ARBA" id="ARBA00023125"/>
    </source>
</evidence>
<gene>
    <name evidence="12" type="primary">topA</name>
    <name evidence="16" type="ORF">NP511_04990</name>
</gene>
<feature type="region of interest" description="Disordered" evidence="13">
    <location>
        <begin position="376"/>
        <end position="401"/>
    </location>
</feature>
<dbReference type="GO" id="GO:0003677">
    <property type="term" value="F:DNA binding"/>
    <property type="evidence" value="ECO:0007669"/>
    <property type="project" value="UniProtKB-KW"/>
</dbReference>
<dbReference type="GO" id="GO:0006281">
    <property type="term" value="P:DNA repair"/>
    <property type="evidence" value="ECO:0007669"/>
    <property type="project" value="TreeGrafter"/>
</dbReference>
<dbReference type="Pfam" id="PF01751">
    <property type="entry name" value="Toprim"/>
    <property type="match status" value="1"/>
</dbReference>
<evidence type="ECO:0000256" key="1">
    <source>
        <dbReference type="ARBA" id="ARBA00000213"/>
    </source>
</evidence>
<dbReference type="InterPro" id="IPR013497">
    <property type="entry name" value="Topo_IA_cen"/>
</dbReference>
<dbReference type="AlphaFoldDB" id="A0AAF0T6Z4"/>
<comment type="function">
    <text evidence="12">Releases the supercoiling and torsional tension of DNA, which is introduced during the DNA replication and transcription, by transiently cleaving and rejoining one strand of the DNA duplex. Introduces a single-strand break via transesterification at a target site in duplex DNA. The scissile phosphodiester is attacked by the catalytic tyrosine of the enzyme, resulting in the formation of a DNA-(5'-phosphotyrosyl)-enzyme intermediate and the expulsion of a 3'-OH DNA strand. The free DNA strand then undergoes passage around the unbroken strand, thus removing DNA supercoils. Finally, in the religation step, the DNA 3'-OH attacks the covalent intermediate to expel the active-site tyrosine and restore the DNA phosphodiester backbone.</text>
</comment>
<evidence type="ECO:0000256" key="5">
    <source>
        <dbReference type="ARBA" id="ARBA00022737"/>
    </source>
</evidence>
<feature type="site" description="Interaction with DNA" evidence="12">
    <location>
        <position position="337"/>
    </location>
</feature>
<dbReference type="GeneID" id="84213273"/>
<dbReference type="SMART" id="SM00437">
    <property type="entry name" value="TOP1Ac"/>
    <property type="match status" value="1"/>
</dbReference>
<dbReference type="Gene3D" id="1.10.150.20">
    <property type="entry name" value="5' to 3' exonuclease, C-terminal subdomain"/>
    <property type="match status" value="1"/>
</dbReference>
<dbReference type="SMART" id="SM00436">
    <property type="entry name" value="TOP1Bc"/>
    <property type="match status" value="1"/>
</dbReference>
<dbReference type="Gene3D" id="3.40.50.140">
    <property type="match status" value="1"/>
</dbReference>
<dbReference type="CDD" id="cd00186">
    <property type="entry name" value="TOP1Ac"/>
    <property type="match status" value="1"/>
</dbReference>
<reference evidence="16 17" key="1">
    <citation type="submission" date="2022-07" db="EMBL/GenBank/DDBJ databases">
        <title>Two temperate virus in Haloterrigena jeotgali A29.</title>
        <authorList>
            <person name="Deng X."/>
        </authorList>
    </citation>
    <scope>NUCLEOTIDE SEQUENCE [LARGE SCALE GENOMIC DNA]</scope>
    <source>
        <strain evidence="16 17">A29</strain>
    </source>
</reference>
<dbReference type="InterPro" id="IPR013498">
    <property type="entry name" value="Topo_IA_Znf"/>
</dbReference>
<keyword evidence="10 12" id="KW-0238">DNA-binding</keyword>
<dbReference type="PANTHER" id="PTHR11390">
    <property type="entry name" value="PROKARYOTIC DNA TOPOISOMERASE"/>
    <property type="match status" value="1"/>
</dbReference>
<dbReference type="InterPro" id="IPR003601">
    <property type="entry name" value="Topo_IA_2"/>
</dbReference>
<organism evidence="16 17">
    <name type="scientific">Natrinema thermotolerans</name>
    <dbReference type="NCBI Taxonomy" id="121872"/>
    <lineage>
        <taxon>Archaea</taxon>
        <taxon>Methanobacteriati</taxon>
        <taxon>Methanobacteriota</taxon>
        <taxon>Stenosarchaea group</taxon>
        <taxon>Halobacteria</taxon>
        <taxon>Halobacteriales</taxon>
        <taxon>Natrialbaceae</taxon>
        <taxon>Natrinema</taxon>
    </lineage>
</organism>
<feature type="site" description="Interaction with DNA" evidence="12">
    <location>
        <position position="524"/>
    </location>
</feature>
<evidence type="ECO:0000259" key="15">
    <source>
        <dbReference type="PROSITE" id="PS52039"/>
    </source>
</evidence>
<dbReference type="PRINTS" id="PR00417">
    <property type="entry name" value="PRTPISMRASEI"/>
</dbReference>
<accession>A0AAF0T6Z4</accession>
<dbReference type="InterPro" id="IPR013826">
    <property type="entry name" value="Topo_IA_cen_sub3"/>
</dbReference>
<evidence type="ECO:0000313" key="16">
    <source>
        <dbReference type="EMBL" id="WMT08989.1"/>
    </source>
</evidence>
<dbReference type="GO" id="GO:0008270">
    <property type="term" value="F:zinc ion binding"/>
    <property type="evidence" value="ECO:0007669"/>
    <property type="project" value="UniProtKB-KW"/>
</dbReference>
<evidence type="ECO:0000256" key="11">
    <source>
        <dbReference type="ARBA" id="ARBA00023235"/>
    </source>
</evidence>
<dbReference type="InterPro" id="IPR013824">
    <property type="entry name" value="Topo_IA_cen_sub1"/>
</dbReference>
<evidence type="ECO:0000256" key="6">
    <source>
        <dbReference type="ARBA" id="ARBA00022771"/>
    </source>
</evidence>
<comment type="cofactor">
    <cofactor evidence="2">
        <name>Mg(2+)</name>
        <dbReference type="ChEBI" id="CHEBI:18420"/>
    </cofactor>
</comment>
<dbReference type="Gene3D" id="1.10.290.10">
    <property type="entry name" value="Topoisomerase I, domain 4"/>
    <property type="match status" value="1"/>
</dbReference>
<dbReference type="Gene3D" id="3.30.65.10">
    <property type="entry name" value="Bacterial Topoisomerase I, domain 1"/>
    <property type="match status" value="1"/>
</dbReference>
<dbReference type="Gene3D" id="2.70.20.10">
    <property type="entry name" value="Topoisomerase I, domain 3"/>
    <property type="match status" value="1"/>
</dbReference>
<keyword evidence="6" id="KW-0863">Zinc-finger</keyword>
<evidence type="ECO:0000256" key="7">
    <source>
        <dbReference type="ARBA" id="ARBA00022833"/>
    </source>
</evidence>
<dbReference type="InterPro" id="IPR023406">
    <property type="entry name" value="Topo_IA_AS"/>
</dbReference>
<comment type="similarity">
    <text evidence="3 12">Belongs to the type IA topoisomerase family.</text>
</comment>
<dbReference type="InterPro" id="IPR006171">
    <property type="entry name" value="TOPRIM_dom"/>
</dbReference>
<feature type="site" description="Interaction with DNA" evidence="12">
    <location>
        <position position="48"/>
    </location>
</feature>
<keyword evidence="7" id="KW-0862">Zinc</keyword>
<protein>
    <recommendedName>
        <fullName evidence="12">DNA topoisomerase 1</fullName>
        <ecNumber evidence="12">5.6.2.1</ecNumber>
    </recommendedName>
    <alternativeName>
        <fullName evidence="12">DNA topoisomerase I</fullName>
    </alternativeName>
</protein>
<evidence type="ECO:0000256" key="12">
    <source>
        <dbReference type="HAMAP-Rule" id="MF_00952"/>
    </source>
</evidence>
<dbReference type="InterPro" id="IPR034144">
    <property type="entry name" value="TOPRIM_TopoIII"/>
</dbReference>
<keyword evidence="17" id="KW-1185">Reference proteome</keyword>
<dbReference type="CDD" id="cd03362">
    <property type="entry name" value="TOPRIM_TopoIA_TopoIII"/>
    <property type="match status" value="1"/>
</dbReference>
<keyword evidence="4" id="KW-0479">Metal-binding</keyword>
<dbReference type="InterPro" id="IPR028612">
    <property type="entry name" value="Topoisom_1_IA"/>
</dbReference>
<dbReference type="GO" id="GO:0006310">
    <property type="term" value="P:DNA recombination"/>
    <property type="evidence" value="ECO:0007669"/>
    <property type="project" value="TreeGrafter"/>
</dbReference>
<evidence type="ECO:0000256" key="13">
    <source>
        <dbReference type="SAM" id="MobiDB-lite"/>
    </source>
</evidence>
<dbReference type="HAMAP" id="MF_00952">
    <property type="entry name" value="Topoisom_1_prok"/>
    <property type="match status" value="1"/>
</dbReference>
<proteinExistence type="inferred from homology"/>
<feature type="domain" description="Toprim" evidence="14">
    <location>
        <begin position="1"/>
        <end position="136"/>
    </location>
</feature>
<sequence>MELIITEKDNAARRIADILSGGTYDSSRENGVNVYEWGGKRCVGLSGHVVGVDFPSEYSDWRDVEPVELIDADVEKTATKENIVATLRLLTRRAERVTIATDYDREGELIGKEAYDIVREVDEDVPIRRVRFSSITENEVQQAFDEPDDLDFDLAAAGEARQIIDLIWGAALTRFLSLSAGQLGDDFISVGRVQSPTLKLIVDREREIEAFDPEDYWEIFADLRKSEAQRASETSSGEEPRDDDTAFESQYFYRDEDGNEAERVWEEEIADEVYETLSDRESATVVDVNRRTRTDTPPEPFNTTQFIRAAGAIGYSAKRAMSIAEDLYTAGYITYPRTDNTVYPDDLDPEDLLDEFVTHSTLGDSAESLLEADEITPTEGDEETTDHPPIHPTGEIPSRGDVSDDEWEIFELVVRRFYATVADAAEWEHLKVVADVDDYRLKANGKRLVEPGYHDVYPYFSTTENFVPDVDEGEELALSDVELEAKQTQPPRRYGQSRLIETMEDMGIGTKSTRHNTLEKLYDRGYIENDPPRPTKLAMAVVDAAENYADRVVSEEMTAQLEADMDAIANGEATLDDVTDESREMLEEIFENLAESREEIGDHLRKSLKDDKRLGPCPECGEDLLVRRSRHGSYFIGCDGYPDCENTLPLPSTGKPLILEEECEEHGLNEVKMLAGRQTFVHGCPLCKAEDAGEGPVLGECPECGEEHGGELAIKTLQNGSRLVGCTRYPDCEYSLPLPRRGEIEVTDEYCDDHDLPELVVHSGDDPWELGCPICNYQEFQARESDSGSDLEALDGVGAKTVEKLADAGIEDLEDLTEADPDAVADDVEGVSADRIRSWQAKA</sequence>
<name>A0AAF0T6Z4_9EURY</name>
<dbReference type="GeneID" id="39860964"/>
<evidence type="ECO:0000256" key="2">
    <source>
        <dbReference type="ARBA" id="ARBA00001946"/>
    </source>
</evidence>
<dbReference type="GO" id="GO:0003917">
    <property type="term" value="F:DNA topoisomerase type I (single strand cut, ATP-independent) activity"/>
    <property type="evidence" value="ECO:0007669"/>
    <property type="project" value="UniProtKB-UniRule"/>
</dbReference>
<comment type="caution">
    <text evidence="12">Lacks conserved residue(s) required for the propagation of feature annotation.</text>
</comment>
<comment type="catalytic activity">
    <reaction evidence="1 12">
        <text>ATP-independent breakage of single-stranded DNA, followed by passage and rejoining.</text>
        <dbReference type="EC" id="5.6.2.1"/>
    </reaction>
</comment>
<dbReference type="EC" id="5.6.2.1" evidence="12"/>
<dbReference type="PROSITE" id="PS52039">
    <property type="entry name" value="TOPO_IA_2"/>
    <property type="match status" value="1"/>
</dbReference>
<dbReference type="SUPFAM" id="SSF56712">
    <property type="entry name" value="Prokaryotic type I DNA topoisomerase"/>
    <property type="match status" value="1"/>
</dbReference>
<dbReference type="Pfam" id="PF01396">
    <property type="entry name" value="Zn_ribbon_Top1"/>
    <property type="match status" value="2"/>
</dbReference>
<dbReference type="GO" id="GO:0005694">
    <property type="term" value="C:chromosome"/>
    <property type="evidence" value="ECO:0007669"/>
    <property type="project" value="InterPro"/>
</dbReference>
<feature type="site" description="Interaction with DNA" evidence="12">
    <location>
        <position position="161"/>
    </location>
</feature>
<keyword evidence="9 12" id="KW-0799">Topoisomerase</keyword>
<feature type="site" description="Interaction with DNA" evidence="12">
    <location>
        <position position="165"/>
    </location>
</feature>
<dbReference type="PROSITE" id="PS50880">
    <property type="entry name" value="TOPRIM"/>
    <property type="match status" value="1"/>
</dbReference>
<dbReference type="InterPro" id="IPR013825">
    <property type="entry name" value="Topo_IA_cen_sub2"/>
</dbReference>
<dbReference type="Pfam" id="PF01131">
    <property type="entry name" value="Topoisom_bac"/>
    <property type="match status" value="1"/>
</dbReference>
<feature type="domain" description="Topo IA-type catalytic" evidence="15">
    <location>
        <begin position="151"/>
        <end position="590"/>
    </location>
</feature>
<dbReference type="SMART" id="SM00493">
    <property type="entry name" value="TOPRIM"/>
    <property type="match status" value="1"/>
</dbReference>
<evidence type="ECO:0000313" key="17">
    <source>
        <dbReference type="Proteomes" id="UP001224926"/>
    </source>
</evidence>
<dbReference type="GO" id="GO:0006265">
    <property type="term" value="P:DNA topological change"/>
    <property type="evidence" value="ECO:0007669"/>
    <property type="project" value="UniProtKB-UniRule"/>
</dbReference>
<keyword evidence="8" id="KW-0460">Magnesium</keyword>
<feature type="region of interest" description="Interaction with DNA" evidence="12">
    <location>
        <begin position="189"/>
        <end position="194"/>
    </location>
</feature>
<dbReference type="Gene3D" id="1.10.460.10">
    <property type="entry name" value="Topoisomerase I, domain 2"/>
    <property type="match status" value="1"/>
</dbReference>
<feature type="active site" description="O-(5'-phospho-DNA)-tyrosine intermediate" evidence="12">
    <location>
        <position position="335"/>
    </location>
</feature>